<proteinExistence type="predicted"/>
<dbReference type="SUPFAM" id="SSF55729">
    <property type="entry name" value="Acyl-CoA N-acyltransferases (Nat)"/>
    <property type="match status" value="1"/>
</dbReference>
<dbReference type="InterPro" id="IPR053225">
    <property type="entry name" value="Acyl-CoA_N-acyltransferase"/>
</dbReference>
<accession>A0A7G9WFF5</accession>
<dbReference type="CDD" id="cd04301">
    <property type="entry name" value="NAT_SF"/>
    <property type="match status" value="1"/>
</dbReference>
<evidence type="ECO:0000313" key="3">
    <source>
        <dbReference type="Proteomes" id="UP000516046"/>
    </source>
</evidence>
<dbReference type="InterPro" id="IPR016181">
    <property type="entry name" value="Acyl_CoA_acyltransferase"/>
</dbReference>
<sequence>MNLTDKAIARLEQQPLHFIDILEPLHRRTAQVLYAGEDGIQIQIHATIMQSSVSPQAAERLLNRLPRIPELFVAHESYEKEVFEHLCGGADAFEAGFCNPCLAAAYLKKEPLPVSERFTIRKLTQKYAQDINKQYHLFDDLPYIQERIQAGVFYGAFLNGELAGFICEHIEGTMGMLEVYPKFQRMGVASALEADAVNRNLAAGRTAFCDIILGNDASFALQKSLGLSLSDRPHYWLSGGTPTKEN</sequence>
<name>A0A7G9WFF5_9FIRM</name>
<dbReference type="InterPro" id="IPR013653">
    <property type="entry name" value="GCN5-like_dom"/>
</dbReference>
<dbReference type="RefSeq" id="WP_212506487.1">
    <property type="nucleotide sequence ID" value="NZ_CP060696.1"/>
</dbReference>
<feature type="domain" description="N-acetyltransferase" evidence="1">
    <location>
        <begin position="118"/>
        <end position="246"/>
    </location>
</feature>
<dbReference type="PANTHER" id="PTHR20958">
    <property type="entry name" value="GLYCINE N-ACYLTRANSFERASE-LIKE PROTEIN"/>
    <property type="match status" value="1"/>
</dbReference>
<evidence type="ECO:0000259" key="1">
    <source>
        <dbReference type="PROSITE" id="PS51186"/>
    </source>
</evidence>
<protein>
    <submittedName>
        <fullName evidence="2">GNAT family N-acetyltransferase</fullName>
    </submittedName>
</protein>
<dbReference type="GO" id="GO:0016747">
    <property type="term" value="F:acyltransferase activity, transferring groups other than amino-acyl groups"/>
    <property type="evidence" value="ECO:0007669"/>
    <property type="project" value="InterPro"/>
</dbReference>
<dbReference type="EMBL" id="CP060696">
    <property type="protein sequence ID" value="QNO17417.1"/>
    <property type="molecule type" value="Genomic_DNA"/>
</dbReference>
<dbReference type="InterPro" id="IPR000182">
    <property type="entry name" value="GNAT_dom"/>
</dbReference>
<dbReference type="Proteomes" id="UP000516046">
    <property type="component" value="Chromosome"/>
</dbReference>
<dbReference type="AlphaFoldDB" id="A0A7G9WFF5"/>
<dbReference type="PANTHER" id="PTHR20958:SF6">
    <property type="entry name" value="GLYCINE N-ACYLTRANSFERASE-LIKE PROTEIN"/>
    <property type="match status" value="1"/>
</dbReference>
<dbReference type="PROSITE" id="PS51186">
    <property type="entry name" value="GNAT"/>
    <property type="match status" value="1"/>
</dbReference>
<keyword evidence="2" id="KW-0808">Transferase</keyword>
<gene>
    <name evidence="2" type="ORF">H6X83_10785</name>
</gene>
<reference evidence="2 3" key="1">
    <citation type="submission" date="2020-08" db="EMBL/GenBank/DDBJ databases">
        <authorList>
            <person name="Ren C."/>
            <person name="Gu Y."/>
            <person name="Xu Y."/>
        </authorList>
    </citation>
    <scope>NUCLEOTIDE SEQUENCE [LARGE SCALE GENOMIC DNA]</scope>
    <source>
        <strain evidence="2 3">LBM18003</strain>
    </source>
</reference>
<organism evidence="2 3">
    <name type="scientific">Caproicibacterium amylolyticum</name>
    <dbReference type="NCBI Taxonomy" id="2766537"/>
    <lineage>
        <taxon>Bacteria</taxon>
        <taxon>Bacillati</taxon>
        <taxon>Bacillota</taxon>
        <taxon>Clostridia</taxon>
        <taxon>Eubacteriales</taxon>
        <taxon>Oscillospiraceae</taxon>
        <taxon>Caproicibacterium</taxon>
    </lineage>
</organism>
<dbReference type="KEGG" id="caml:H6X83_10785"/>
<keyword evidence="3" id="KW-1185">Reference proteome</keyword>
<dbReference type="Gene3D" id="3.40.630.30">
    <property type="match status" value="1"/>
</dbReference>
<evidence type="ECO:0000313" key="2">
    <source>
        <dbReference type="EMBL" id="QNO17417.1"/>
    </source>
</evidence>
<dbReference type="Pfam" id="PF08445">
    <property type="entry name" value="FR47"/>
    <property type="match status" value="1"/>
</dbReference>